<dbReference type="Proteomes" id="UP000016464">
    <property type="component" value="Unassembled WGS sequence"/>
</dbReference>
<proteinExistence type="predicted"/>
<keyword evidence="3" id="KW-1185">Reference proteome</keyword>
<dbReference type="eggNOG" id="ENOG503427A">
    <property type="taxonomic scope" value="Bacteria"/>
</dbReference>
<dbReference type="RefSeq" id="WP_021065815.1">
    <property type="nucleotide sequence ID" value="NZ_ATCL01000012.1"/>
</dbReference>
<evidence type="ECO:0000313" key="3">
    <source>
        <dbReference type="Proteomes" id="UP000016464"/>
    </source>
</evidence>
<dbReference type="STRING" id="1385984.GCA_000702565_01510"/>
<name>U1N682_9BACL</name>
<reference evidence="2 3" key="1">
    <citation type="journal article" date="2013" name="Genome Announc.">
        <title>Draft Genome Sequence of Exiguobacterium pavilionensis Strain RW-2, with Wide Thermal, Salinity, and pH Tolerance, Isolated from Modern Freshwater Microbialites.</title>
        <authorList>
            <person name="White R.A.III."/>
            <person name="Grassa C.J."/>
            <person name="Suttle C.A."/>
        </authorList>
    </citation>
    <scope>NUCLEOTIDE SEQUENCE [LARGE SCALE GENOMIC DNA]</scope>
    <source>
        <strain evidence="2 3">RW-2</strain>
    </source>
</reference>
<evidence type="ECO:0000259" key="1">
    <source>
        <dbReference type="Pfam" id="PF19502"/>
    </source>
</evidence>
<gene>
    <name evidence="2" type="ORF">M467_12265</name>
</gene>
<sequence>MSYSIQYKDVESIIDTLLVLDTFCASKNIEVEFVVVGASGILLFIEMMNKETQYRPTRDIDIRVTEGIVTPELRAALHEYEIEIVEGVIQFPPREDFKENDYRHKIEDLFDAIDVYIPDIELLACTKIFSSRQKDLEDLENTNLLELCDKDKLLELVEEYQSNMTWEDPFCNVHDLGRIFQEKGI</sequence>
<dbReference type="OrthoDB" id="2970545at2"/>
<organism evidence="2 3">
    <name type="scientific">Exiguobacterium chiriqhucha RW-2</name>
    <dbReference type="NCBI Taxonomy" id="1345023"/>
    <lineage>
        <taxon>Bacteria</taxon>
        <taxon>Bacillati</taxon>
        <taxon>Bacillota</taxon>
        <taxon>Bacilli</taxon>
        <taxon>Bacillales</taxon>
        <taxon>Bacillales Family XII. Incertae Sedis</taxon>
        <taxon>Exiguobacterium</taxon>
    </lineage>
</organism>
<accession>U1N682</accession>
<feature type="domain" description="DUF6036" evidence="1">
    <location>
        <begin position="27"/>
        <end position="177"/>
    </location>
</feature>
<dbReference type="InterPro" id="IPR045792">
    <property type="entry name" value="DUF6036"/>
</dbReference>
<evidence type="ECO:0000313" key="2">
    <source>
        <dbReference type="EMBL" id="ERG68055.1"/>
    </source>
</evidence>
<dbReference type="Pfam" id="PF19502">
    <property type="entry name" value="DUF6036"/>
    <property type="match status" value="1"/>
</dbReference>
<comment type="caution">
    <text evidence="2">The sequence shown here is derived from an EMBL/GenBank/DDBJ whole genome shotgun (WGS) entry which is preliminary data.</text>
</comment>
<dbReference type="EMBL" id="ATCL01000012">
    <property type="protein sequence ID" value="ERG68055.1"/>
    <property type="molecule type" value="Genomic_DNA"/>
</dbReference>
<dbReference type="AlphaFoldDB" id="U1N682"/>
<protein>
    <recommendedName>
        <fullName evidence="1">DUF6036 domain-containing protein</fullName>
    </recommendedName>
</protein>